<dbReference type="Pfam" id="PF13519">
    <property type="entry name" value="VWA_2"/>
    <property type="match status" value="1"/>
</dbReference>
<dbReference type="CDD" id="cd00198">
    <property type="entry name" value="vWFA"/>
    <property type="match status" value="1"/>
</dbReference>
<protein>
    <recommendedName>
        <fullName evidence="2">VWFA domain-containing protein</fullName>
    </recommendedName>
</protein>
<keyword evidence="1" id="KW-0812">Transmembrane</keyword>
<evidence type="ECO:0000256" key="1">
    <source>
        <dbReference type="SAM" id="Phobius"/>
    </source>
</evidence>
<feature type="domain" description="VWFA" evidence="2">
    <location>
        <begin position="94"/>
        <end position="307"/>
    </location>
</feature>
<dbReference type="SUPFAM" id="SSF53300">
    <property type="entry name" value="vWA-like"/>
    <property type="match status" value="1"/>
</dbReference>
<feature type="transmembrane region" description="Helical" evidence="1">
    <location>
        <begin position="59"/>
        <end position="77"/>
    </location>
</feature>
<reference evidence="3 4" key="1">
    <citation type="journal article" date="2016" name="Nat. Commun.">
        <title>Thousands of microbial genomes shed light on interconnected biogeochemical processes in an aquifer system.</title>
        <authorList>
            <person name="Anantharaman K."/>
            <person name="Brown C.T."/>
            <person name="Hug L.A."/>
            <person name="Sharon I."/>
            <person name="Castelle C.J."/>
            <person name="Probst A.J."/>
            <person name="Thomas B.C."/>
            <person name="Singh A."/>
            <person name="Wilkins M.J."/>
            <person name="Karaoz U."/>
            <person name="Brodie E.L."/>
            <person name="Williams K.H."/>
            <person name="Hubbard S.S."/>
            <person name="Banfield J.F."/>
        </authorList>
    </citation>
    <scope>NUCLEOTIDE SEQUENCE [LARGE SCALE GENOMIC DNA]</scope>
</reference>
<evidence type="ECO:0000313" key="4">
    <source>
        <dbReference type="Proteomes" id="UP000178046"/>
    </source>
</evidence>
<dbReference type="InterPro" id="IPR002035">
    <property type="entry name" value="VWF_A"/>
</dbReference>
<gene>
    <name evidence="3" type="ORF">A2924_03715</name>
</gene>
<sequence length="353" mass="39538">MTELLNSFFGTDLISFRYPYILNGLYFLPVLFFSAFLYIVRNSRLLPIIDGHPAKLRNALQTAAALIAAASFITALAEPYGVNQFRKPVWKGEVVDFVVDLSLSQNSDDIKPSRLEAEKKALLEAADMFNKEGITTLCLAFFTVRFNRLLECTPDIDNFKAIAKRLDTDLSGGLGGTNLLAAIPIDYDMIRKEVIPKNSRVTLFLITDGGKEMVRNKLTGAVIVSEPDWQEDELQKKVTELSKSGVRIIPVGIGGVKPAPVIVNGETYYTQLDEKIIKKIAMWSGAPERYFIVREGADFGKWISDQVLMNREVDYYRDEPKETGLWRYPLLLGICFASAAFGALGFARKITPW</sequence>
<feature type="transmembrane region" description="Helical" evidence="1">
    <location>
        <begin position="325"/>
        <end position="347"/>
    </location>
</feature>
<evidence type="ECO:0000259" key="2">
    <source>
        <dbReference type="PROSITE" id="PS50234"/>
    </source>
</evidence>
<name>A0A1F5X2C7_9BACT</name>
<comment type="caution">
    <text evidence="3">The sequence shown here is derived from an EMBL/GenBank/DDBJ whole genome shotgun (WGS) entry which is preliminary data.</text>
</comment>
<proteinExistence type="predicted"/>
<accession>A0A1F5X2C7</accession>
<dbReference type="Gene3D" id="3.40.50.410">
    <property type="entry name" value="von Willebrand factor, type A domain"/>
    <property type="match status" value="1"/>
</dbReference>
<evidence type="ECO:0000313" key="3">
    <source>
        <dbReference type="EMBL" id="OGF82042.1"/>
    </source>
</evidence>
<dbReference type="EMBL" id="MFIA01000032">
    <property type="protein sequence ID" value="OGF82042.1"/>
    <property type="molecule type" value="Genomic_DNA"/>
</dbReference>
<keyword evidence="1" id="KW-1133">Transmembrane helix</keyword>
<dbReference type="AlphaFoldDB" id="A0A1F5X2C7"/>
<dbReference type="InterPro" id="IPR036465">
    <property type="entry name" value="vWFA_dom_sf"/>
</dbReference>
<feature type="transmembrane region" description="Helical" evidence="1">
    <location>
        <begin position="20"/>
        <end position="39"/>
    </location>
</feature>
<keyword evidence="1" id="KW-0472">Membrane</keyword>
<organism evidence="3 4">
    <name type="scientific">Candidatus Giovannonibacteria bacterium RIFCSPLOWO2_01_FULL_44_16</name>
    <dbReference type="NCBI Taxonomy" id="1798348"/>
    <lineage>
        <taxon>Bacteria</taxon>
        <taxon>Candidatus Giovannoniibacteriota</taxon>
    </lineage>
</organism>
<dbReference type="PROSITE" id="PS50234">
    <property type="entry name" value="VWFA"/>
    <property type="match status" value="1"/>
</dbReference>
<dbReference type="Proteomes" id="UP000178046">
    <property type="component" value="Unassembled WGS sequence"/>
</dbReference>